<reference evidence="5" key="1">
    <citation type="journal article" date="2019" name="Int. J. Syst. Evol. Microbiol.">
        <title>The Global Catalogue of Microorganisms (GCM) 10K type strain sequencing project: providing services to taxonomists for standard genome sequencing and annotation.</title>
        <authorList>
            <consortium name="The Broad Institute Genomics Platform"/>
            <consortium name="The Broad Institute Genome Sequencing Center for Infectious Disease"/>
            <person name="Wu L."/>
            <person name="Ma J."/>
        </authorList>
    </citation>
    <scope>NUCLEOTIDE SEQUENCE [LARGE SCALE GENOMIC DNA]</scope>
    <source>
        <strain evidence="5">CGMCC 4.1648</strain>
    </source>
</reference>
<dbReference type="Proteomes" id="UP001595829">
    <property type="component" value="Unassembled WGS sequence"/>
</dbReference>
<name>A0ABV9XC85_9ACTN</name>
<dbReference type="RefSeq" id="WP_345690643.1">
    <property type="nucleotide sequence ID" value="NZ_BAABIT010000001.1"/>
</dbReference>
<keyword evidence="2" id="KW-0732">Signal</keyword>
<dbReference type="CDD" id="cd12797">
    <property type="entry name" value="M23_peptidase"/>
    <property type="match status" value="1"/>
</dbReference>
<dbReference type="SUPFAM" id="SSF51261">
    <property type="entry name" value="Duplicated hybrid motif"/>
    <property type="match status" value="1"/>
</dbReference>
<dbReference type="Gene3D" id="2.70.70.10">
    <property type="entry name" value="Glucose Permease (Domain IIA)"/>
    <property type="match status" value="1"/>
</dbReference>
<protein>
    <submittedName>
        <fullName evidence="4">Peptidoglycan DD-metalloendopeptidase family protein</fullName>
    </submittedName>
</protein>
<feature type="signal peptide" evidence="2">
    <location>
        <begin position="1"/>
        <end position="29"/>
    </location>
</feature>
<evidence type="ECO:0000256" key="1">
    <source>
        <dbReference type="SAM" id="Coils"/>
    </source>
</evidence>
<dbReference type="InterPro" id="IPR011055">
    <property type="entry name" value="Dup_hybrid_motif"/>
</dbReference>
<dbReference type="Pfam" id="PF01551">
    <property type="entry name" value="Peptidase_M23"/>
    <property type="match status" value="1"/>
</dbReference>
<dbReference type="InterPro" id="IPR050570">
    <property type="entry name" value="Cell_wall_metabolism_enzyme"/>
</dbReference>
<keyword evidence="5" id="KW-1185">Reference proteome</keyword>
<evidence type="ECO:0000259" key="3">
    <source>
        <dbReference type="Pfam" id="PF01551"/>
    </source>
</evidence>
<dbReference type="EMBL" id="JBHSJD010000007">
    <property type="protein sequence ID" value="MFC5022674.1"/>
    <property type="molecule type" value="Genomic_DNA"/>
</dbReference>
<evidence type="ECO:0000256" key="2">
    <source>
        <dbReference type="SAM" id="SignalP"/>
    </source>
</evidence>
<feature type="domain" description="M23ase beta-sheet core" evidence="3">
    <location>
        <begin position="246"/>
        <end position="333"/>
    </location>
</feature>
<sequence>MCPLHDRRSLLVPVLAVLFALLAPAPAAAAHAPGSEGPALSAEVARLFEETARITGAYEQGRRAADAQQARAQRLQERLAVKRRELAALRDRVGEVARAQYRTGGSLTLTARLLLAHDPEEALRAQRVARQANRMLSELMKRTDRAEQRLVDAEREARSAWRDLSARQSRLAAVKRGLEARLEQARWRLQAMADRSVTAGGCPGAVRIDQPDGRPAGRNWVAPIPEGRPYTLSAGFAGVGPRWAHRHTGQDFAVAIGTPVRSIGAGRVESVSCGGAFGIEVVVRHPDGWYSQYAHLASAAVHRGQAVSVGQWIGQAGSTGNSTGPHLHFEVRLTPDFGSGVNPLRWLREHGVGL</sequence>
<feature type="chain" id="PRO_5046792235" evidence="2">
    <location>
        <begin position="30"/>
        <end position="354"/>
    </location>
</feature>
<comment type="caution">
    <text evidence="4">The sequence shown here is derived from an EMBL/GenBank/DDBJ whole genome shotgun (WGS) entry which is preliminary data.</text>
</comment>
<feature type="coiled-coil region" evidence="1">
    <location>
        <begin position="58"/>
        <end position="92"/>
    </location>
</feature>
<evidence type="ECO:0000313" key="5">
    <source>
        <dbReference type="Proteomes" id="UP001595829"/>
    </source>
</evidence>
<gene>
    <name evidence="4" type="ORF">ACFPM3_11075</name>
</gene>
<feature type="coiled-coil region" evidence="1">
    <location>
        <begin position="129"/>
        <end position="195"/>
    </location>
</feature>
<evidence type="ECO:0000313" key="4">
    <source>
        <dbReference type="EMBL" id="MFC5022674.1"/>
    </source>
</evidence>
<dbReference type="PANTHER" id="PTHR21666:SF270">
    <property type="entry name" value="MUREIN HYDROLASE ACTIVATOR ENVC"/>
    <property type="match status" value="1"/>
</dbReference>
<dbReference type="InterPro" id="IPR016047">
    <property type="entry name" value="M23ase_b-sheet_dom"/>
</dbReference>
<dbReference type="PANTHER" id="PTHR21666">
    <property type="entry name" value="PEPTIDASE-RELATED"/>
    <property type="match status" value="1"/>
</dbReference>
<organism evidence="4 5">
    <name type="scientific">Streptomyces coeruleoprunus</name>
    <dbReference type="NCBI Taxonomy" id="285563"/>
    <lineage>
        <taxon>Bacteria</taxon>
        <taxon>Bacillati</taxon>
        <taxon>Actinomycetota</taxon>
        <taxon>Actinomycetes</taxon>
        <taxon>Kitasatosporales</taxon>
        <taxon>Streptomycetaceae</taxon>
        <taxon>Streptomyces</taxon>
    </lineage>
</organism>
<proteinExistence type="predicted"/>
<keyword evidence="1" id="KW-0175">Coiled coil</keyword>
<accession>A0ABV9XC85</accession>